<evidence type="ECO:0000256" key="1">
    <source>
        <dbReference type="SAM" id="MobiDB-lite"/>
    </source>
</evidence>
<dbReference type="PATRIC" id="fig|104102.7.peg.892"/>
<feature type="region of interest" description="Disordered" evidence="1">
    <location>
        <begin position="340"/>
        <end position="366"/>
    </location>
</feature>
<keyword evidence="3" id="KW-1185">Reference proteome</keyword>
<gene>
    <name evidence="2" type="ORF">AtDm6_0898</name>
</gene>
<reference evidence="2 3" key="1">
    <citation type="submission" date="2014-06" db="EMBL/GenBank/DDBJ databases">
        <title>Functional and comparative genomic analyses of the Drosophila gut microbiota identify candidate symbiosis factors.</title>
        <authorList>
            <person name="Newell P.D."/>
            <person name="Chaston J.M."/>
            <person name="Douglas A.E."/>
        </authorList>
    </citation>
    <scope>NUCLEOTIDE SEQUENCE [LARGE SCALE GENOMIC DNA]</scope>
    <source>
        <strain evidence="2 3">DmCS_006</strain>
    </source>
</reference>
<organism evidence="2 3">
    <name type="scientific">Acetobacter tropicalis</name>
    <dbReference type="NCBI Taxonomy" id="104102"/>
    <lineage>
        <taxon>Bacteria</taxon>
        <taxon>Pseudomonadati</taxon>
        <taxon>Pseudomonadota</taxon>
        <taxon>Alphaproteobacteria</taxon>
        <taxon>Acetobacterales</taxon>
        <taxon>Acetobacteraceae</taxon>
        <taxon>Acetobacter</taxon>
    </lineage>
</organism>
<dbReference type="EMBL" id="JOKM01000021">
    <property type="protein sequence ID" value="KGB25217.1"/>
    <property type="molecule type" value="Genomic_DNA"/>
</dbReference>
<proteinExistence type="predicted"/>
<feature type="region of interest" description="Disordered" evidence="1">
    <location>
        <begin position="228"/>
        <end position="274"/>
    </location>
</feature>
<evidence type="ECO:0000313" key="2">
    <source>
        <dbReference type="EMBL" id="KGB25217.1"/>
    </source>
</evidence>
<feature type="compositionally biased region" description="Low complexity" evidence="1">
    <location>
        <begin position="184"/>
        <end position="199"/>
    </location>
</feature>
<accession>A0A094YUX0</accession>
<feature type="region of interest" description="Disordered" evidence="1">
    <location>
        <begin position="150"/>
        <end position="200"/>
    </location>
</feature>
<name>A0A094YUX0_9PROT</name>
<evidence type="ECO:0000313" key="3">
    <source>
        <dbReference type="Proteomes" id="UP000029448"/>
    </source>
</evidence>
<sequence>MSETVLDELVIRLGLDTSPLQKDAQQAVTVLDALAQKTQTATTQSRKASHQAASSLRHMRKEAIGLLGVLAGGRGLANLLKQLSQTNQKANAPTSLRQGGNTKRPHSSSFSTGLNRFSEAPHALRGPLPSHMAEPKASPLLPRQQQHTPLPVFIPQPRSSSPWPASLAGQSVTRPQRLLRHPSRAVSSSSAGSTTPHRSVSPRYFLHTTTHLTQNIFHSALQKRDISQKSDIRDTASASSQGADASYRSGESSISPDTSFTSGARAPLFPSHPLQHLATRNTLVTFPSSRDTRSRSKALNSTQSYLALAEHSPILGTQKPALQRKLFYFQSRFSAPNTPRFHVTPIASNPPLPRSTSPSRGDHHPALKNHVSASRPLHALSFMQEQRRSFPTKKHFSSSVFTSSRAPAASMARRTFSPACPSAPQVRHSGKDPVFFSDTLKALQPFLPNSPMLRAVSVPAAPVYGAQAPVQNTTHIGPVTISVPSGNPQDIAHVLRGLGGGDSHTLSSLATHGAV</sequence>
<feature type="compositionally biased region" description="Polar residues" evidence="1">
    <location>
        <begin position="236"/>
        <end position="262"/>
    </location>
</feature>
<protein>
    <submittedName>
        <fullName evidence="2">Uncharacterized protein</fullName>
    </submittedName>
</protein>
<dbReference type="AlphaFoldDB" id="A0A094YUX0"/>
<feature type="region of interest" description="Disordered" evidence="1">
    <location>
        <begin position="87"/>
        <end position="114"/>
    </location>
</feature>
<dbReference type="STRING" id="104102.AtDm6_0898"/>
<dbReference type="Proteomes" id="UP000029448">
    <property type="component" value="Unassembled WGS sequence"/>
</dbReference>
<feature type="compositionally biased region" description="Polar residues" evidence="1">
    <location>
        <begin position="157"/>
        <end position="174"/>
    </location>
</feature>
<comment type="caution">
    <text evidence="2">The sequence shown here is derived from an EMBL/GenBank/DDBJ whole genome shotgun (WGS) entry which is preliminary data.</text>
</comment>